<dbReference type="PANTHER" id="PTHR19331">
    <property type="entry name" value="SCAVENGER RECEPTOR DOMAIN-CONTAINING"/>
    <property type="match status" value="1"/>
</dbReference>
<dbReference type="AlphaFoldDB" id="A0A8S4B6K4"/>
<evidence type="ECO:0000256" key="8">
    <source>
        <dbReference type="SAM" id="Phobius"/>
    </source>
</evidence>
<keyword evidence="4" id="KW-0677">Repeat</keyword>
<evidence type="ECO:0000256" key="5">
    <source>
        <dbReference type="ARBA" id="ARBA00023157"/>
    </source>
</evidence>
<evidence type="ECO:0000256" key="1">
    <source>
        <dbReference type="ARBA" id="ARBA00004613"/>
    </source>
</evidence>
<proteinExistence type="predicted"/>
<feature type="domain" description="SRCR" evidence="10">
    <location>
        <begin position="382"/>
        <end position="428"/>
    </location>
</feature>
<dbReference type="PRINTS" id="PR00258">
    <property type="entry name" value="SPERACTRCPTR"/>
</dbReference>
<dbReference type="SUPFAM" id="SSF53300">
    <property type="entry name" value="vWA-like"/>
    <property type="match status" value="1"/>
</dbReference>
<keyword evidence="6" id="KW-0325">Glycoprotein</keyword>
<feature type="disulfide bond" evidence="7">
    <location>
        <begin position="222"/>
        <end position="232"/>
    </location>
</feature>
<evidence type="ECO:0000259" key="10">
    <source>
        <dbReference type="PROSITE" id="PS50287"/>
    </source>
</evidence>
<feature type="transmembrane region" description="Helical" evidence="8">
    <location>
        <begin position="261"/>
        <end position="286"/>
    </location>
</feature>
<keyword evidence="2" id="KW-0964">Secreted</keyword>
<dbReference type="InterPro" id="IPR036465">
    <property type="entry name" value="vWFA_dom_sf"/>
</dbReference>
<evidence type="ECO:0000256" key="7">
    <source>
        <dbReference type="PROSITE-ProRule" id="PRU00196"/>
    </source>
</evidence>
<dbReference type="InterPro" id="IPR036179">
    <property type="entry name" value="Ig-like_dom_sf"/>
</dbReference>
<sequence>MEHLLFLLVLLLPGAAGLIQYDQELKTIWHLNTSMGLRSQLNAVKRMRPMRPGPPRLGARPCAKKRALALTSGHSEDDIEFPLQHLRDSDIDVLLIGNFGLGGSSLGVISVKGKWPHLLSGSSLNWTKAEKYRNSYTVLTPPPHPPHFPESVRLVAGSSLCSGRLEVKNQSEQTWSSVCEAAFDQQDAEVVCRQLGCGPPSGLQGALSVGVETPMWSREFQCGGHESALRDCKSSAGGSCSAGRAAGLTCSGRRAAAVGRLVLFWFWFSLSLSLSLALVLSLVLVLPVRLVGGPSRCAGSLQLRRRGWRPVAGPQWSLREASLVCVLLDCGSAVSVGETLNSSNRSVWWISSHCALAGFPLTECASADSPSSTLEISCSESVRLVAGSSLCSGRLEVKNQSEQTWSSVCEAAFDQQDAEVVCRQLGCGPPSGLQGTLSVGVETPIVEAMSLLYGTVEAQPEAAAQLEELLDSPAQSRFDWWGGPSRCDGTLQLKQGAWRPVAGTDWTQAEVAAACRQLDCGSAVSGSGKPGPDRPAWGLRAGCARSGSSLRECASPSRSSSTVRLVCSDLLVEPVIWVSSESGVYWPPQQGAAAVLLGSSFSISCSIQPQYPGGSFHLSFSSPSATRLLSQSAANHSAHFLFAAAEPDHQGSYRCAYWLHMFSRNFSSQSPQMSLSVSDPTAFGIRLLFLLVFLSAVCTIYK</sequence>
<keyword evidence="8" id="KW-0812">Transmembrane</keyword>
<evidence type="ECO:0000256" key="9">
    <source>
        <dbReference type="SAM" id="SignalP"/>
    </source>
</evidence>
<keyword evidence="3 9" id="KW-0732">Signal</keyword>
<dbReference type="Proteomes" id="UP000677803">
    <property type="component" value="Unassembled WGS sequence"/>
</dbReference>
<organism evidence="11 12">
    <name type="scientific">Menidia menidia</name>
    <name type="common">Atlantic silverside</name>
    <dbReference type="NCBI Taxonomy" id="238744"/>
    <lineage>
        <taxon>Eukaryota</taxon>
        <taxon>Metazoa</taxon>
        <taxon>Chordata</taxon>
        <taxon>Craniata</taxon>
        <taxon>Vertebrata</taxon>
        <taxon>Euteleostomi</taxon>
        <taxon>Actinopterygii</taxon>
        <taxon>Neopterygii</taxon>
        <taxon>Teleostei</taxon>
        <taxon>Neoteleostei</taxon>
        <taxon>Acanthomorphata</taxon>
        <taxon>Ovalentaria</taxon>
        <taxon>Atherinomorphae</taxon>
        <taxon>Atheriniformes</taxon>
        <taxon>Atherinopsidae</taxon>
        <taxon>Menidiinae</taxon>
        <taxon>Menidia</taxon>
    </lineage>
</organism>
<dbReference type="FunFam" id="3.10.250.10:FF:000004">
    <property type="entry name" value="Scavenger receptor cysteine-rich type 1 protein M130"/>
    <property type="match status" value="1"/>
</dbReference>
<evidence type="ECO:0000256" key="2">
    <source>
        <dbReference type="ARBA" id="ARBA00022525"/>
    </source>
</evidence>
<name>A0A8S4B6K4_9TELE</name>
<evidence type="ECO:0000313" key="11">
    <source>
        <dbReference type="EMBL" id="CAG5934502.1"/>
    </source>
</evidence>
<reference evidence="11" key="1">
    <citation type="submission" date="2021-05" db="EMBL/GenBank/DDBJ databases">
        <authorList>
            <person name="Tigano A."/>
        </authorList>
    </citation>
    <scope>NUCLEOTIDE SEQUENCE</scope>
</reference>
<dbReference type="SUPFAM" id="SSF48726">
    <property type="entry name" value="Immunoglobulin"/>
    <property type="match status" value="1"/>
</dbReference>
<gene>
    <name evidence="11" type="ORF">MMEN_LOCUS13629</name>
</gene>
<keyword evidence="5 7" id="KW-1015">Disulfide bond</keyword>
<evidence type="ECO:0000256" key="6">
    <source>
        <dbReference type="ARBA" id="ARBA00023180"/>
    </source>
</evidence>
<keyword evidence="8" id="KW-1133">Transmembrane helix</keyword>
<feature type="domain" description="SRCR" evidence="10">
    <location>
        <begin position="478"/>
        <end position="568"/>
    </location>
</feature>
<feature type="domain" description="SRCR" evidence="10">
    <location>
        <begin position="288"/>
        <end position="387"/>
    </location>
</feature>
<dbReference type="PROSITE" id="PS50287">
    <property type="entry name" value="SRCR_2"/>
    <property type="match status" value="4"/>
</dbReference>
<dbReference type="GO" id="GO:0016020">
    <property type="term" value="C:membrane"/>
    <property type="evidence" value="ECO:0007669"/>
    <property type="project" value="InterPro"/>
</dbReference>
<dbReference type="Gene3D" id="2.60.40.10">
    <property type="entry name" value="Immunoglobulins"/>
    <property type="match status" value="1"/>
</dbReference>
<comment type="subcellular location">
    <subcellularLocation>
        <location evidence="1">Secreted</location>
    </subcellularLocation>
</comment>
<keyword evidence="12" id="KW-1185">Reference proteome</keyword>
<feature type="transmembrane region" description="Helical" evidence="8">
    <location>
        <begin position="683"/>
        <end position="701"/>
    </location>
</feature>
<dbReference type="SMART" id="SM00202">
    <property type="entry name" value="SR"/>
    <property type="match status" value="4"/>
</dbReference>
<dbReference type="Gene3D" id="3.10.250.10">
    <property type="entry name" value="SRCR-like domain"/>
    <property type="match status" value="4"/>
</dbReference>
<dbReference type="Pfam" id="PF00530">
    <property type="entry name" value="SRCR"/>
    <property type="match status" value="4"/>
</dbReference>
<accession>A0A8S4B6K4</accession>
<feature type="chain" id="PRO_5035769073" evidence="9">
    <location>
        <begin position="18"/>
        <end position="702"/>
    </location>
</feature>
<feature type="signal peptide" evidence="9">
    <location>
        <begin position="1"/>
        <end position="17"/>
    </location>
</feature>
<dbReference type="OrthoDB" id="536948at2759"/>
<comment type="caution">
    <text evidence="7">Lacks conserved residue(s) required for the propagation of feature annotation.</text>
</comment>
<dbReference type="InterPro" id="IPR013783">
    <property type="entry name" value="Ig-like_fold"/>
</dbReference>
<dbReference type="EMBL" id="CAJRST010015557">
    <property type="protein sequence ID" value="CAG5934502.1"/>
    <property type="molecule type" value="Genomic_DNA"/>
</dbReference>
<dbReference type="SUPFAM" id="SSF56487">
    <property type="entry name" value="SRCR-like"/>
    <property type="match status" value="4"/>
</dbReference>
<evidence type="ECO:0000256" key="3">
    <source>
        <dbReference type="ARBA" id="ARBA00022729"/>
    </source>
</evidence>
<keyword evidence="8" id="KW-0472">Membrane</keyword>
<protein>
    <submittedName>
        <fullName evidence="11">(Atlantic silverside) hypothetical protein</fullName>
    </submittedName>
</protein>
<feature type="domain" description="SRCR" evidence="10">
    <location>
        <begin position="152"/>
        <end position="251"/>
    </location>
</feature>
<dbReference type="InterPro" id="IPR036772">
    <property type="entry name" value="SRCR-like_dom_sf"/>
</dbReference>
<dbReference type="InterPro" id="IPR001190">
    <property type="entry name" value="SRCR"/>
</dbReference>
<evidence type="ECO:0000256" key="4">
    <source>
        <dbReference type="ARBA" id="ARBA00022737"/>
    </source>
</evidence>
<comment type="caution">
    <text evidence="11">The sequence shown here is derived from an EMBL/GenBank/DDBJ whole genome shotgun (WGS) entry which is preliminary data.</text>
</comment>
<evidence type="ECO:0000313" key="12">
    <source>
        <dbReference type="Proteomes" id="UP000677803"/>
    </source>
</evidence>
<dbReference type="PANTHER" id="PTHR19331:SF22">
    <property type="entry name" value="DELETED IN MALIGNANT BRAIN TUMORS 1 PROTEIN"/>
    <property type="match status" value="1"/>
</dbReference>
<feature type="disulfide bond" evidence="7">
    <location>
        <begin position="354"/>
        <end position="364"/>
    </location>
</feature>
<feature type="non-terminal residue" evidence="11">
    <location>
        <position position="702"/>
    </location>
</feature>
<feature type="disulfide bond" evidence="7">
    <location>
        <begin position="543"/>
        <end position="553"/>
    </location>
</feature>